<dbReference type="GO" id="GO:0000245">
    <property type="term" value="P:spliceosomal complex assembly"/>
    <property type="evidence" value="ECO:0007669"/>
    <property type="project" value="TreeGrafter"/>
</dbReference>
<feature type="domain" description="U1-type" evidence="10">
    <location>
        <begin position="66"/>
        <end position="100"/>
    </location>
</feature>
<evidence type="ECO:0000256" key="5">
    <source>
        <dbReference type="ARBA" id="ARBA00022771"/>
    </source>
</evidence>
<keyword evidence="2" id="KW-0507">mRNA processing</keyword>
<dbReference type="InterPro" id="IPR052092">
    <property type="entry name" value="SF3A2"/>
</dbReference>
<keyword evidence="8" id="KW-0539">Nucleus</keyword>
<accession>A0A1G4IQU5</accession>
<comment type="similarity">
    <text evidence="1">Belongs to the SF3A2 family.</text>
</comment>
<sequence>MDYQNRAGSKKGSGGVASASQENLHRRKQVEELLREGEEVPYSFHGVSKEAEELTKKNPYIYKNHAGRLVCKLCNTMHVSWSSVERHLEGKKHGLNLLRRGGSAGTREQEVITEEDAQFKQEVEKLRSQIKDNGQLPHYQVARIQDPATGYRGVAIKIMYGDKGASIDTEARPFVRIMSSLELSSEEGEDKKYVVVAYEPFKNVAFEIPNQELYIAEFNTSKEPSVDDFNGKCTYWDCDELILYVQFFFKE</sequence>
<dbReference type="InterPro" id="IPR036236">
    <property type="entry name" value="Znf_C2H2_sf"/>
</dbReference>
<evidence type="ECO:0000259" key="10">
    <source>
        <dbReference type="SMART" id="SM00451"/>
    </source>
</evidence>
<dbReference type="GO" id="GO:0003676">
    <property type="term" value="F:nucleic acid binding"/>
    <property type="evidence" value="ECO:0007669"/>
    <property type="project" value="InterPro"/>
</dbReference>
<evidence type="ECO:0000256" key="3">
    <source>
        <dbReference type="ARBA" id="ARBA00022723"/>
    </source>
</evidence>
<dbReference type="GO" id="GO:0005686">
    <property type="term" value="C:U2 snRNP"/>
    <property type="evidence" value="ECO:0007669"/>
    <property type="project" value="TreeGrafter"/>
</dbReference>
<keyword evidence="4" id="KW-0747">Spliceosome</keyword>
<evidence type="ECO:0000256" key="7">
    <source>
        <dbReference type="ARBA" id="ARBA00023187"/>
    </source>
</evidence>
<feature type="region of interest" description="Disordered" evidence="9">
    <location>
        <begin position="1"/>
        <end position="28"/>
    </location>
</feature>
<dbReference type="EMBL" id="LT598449">
    <property type="protein sequence ID" value="SCU78878.1"/>
    <property type="molecule type" value="Genomic_DNA"/>
</dbReference>
<dbReference type="PANTHER" id="PTHR23205:SF0">
    <property type="entry name" value="SPLICING FACTOR 3A SUBUNIT 2"/>
    <property type="match status" value="1"/>
</dbReference>
<dbReference type="GO" id="GO:0008270">
    <property type="term" value="F:zinc ion binding"/>
    <property type="evidence" value="ECO:0007669"/>
    <property type="project" value="UniProtKB-KW"/>
</dbReference>
<evidence type="ECO:0000256" key="4">
    <source>
        <dbReference type="ARBA" id="ARBA00022728"/>
    </source>
</evidence>
<reference evidence="12" key="1">
    <citation type="submission" date="2016-03" db="EMBL/GenBank/DDBJ databases">
        <authorList>
            <person name="Devillers Hugo."/>
        </authorList>
    </citation>
    <scope>NUCLEOTIDE SEQUENCE [LARGE SCALE GENOMIC DNA]</scope>
</reference>
<evidence type="ECO:0000313" key="12">
    <source>
        <dbReference type="Proteomes" id="UP000189911"/>
    </source>
</evidence>
<dbReference type="InterPro" id="IPR003604">
    <property type="entry name" value="Matrin/U1-like-C_Znf_C2H2"/>
</dbReference>
<keyword evidence="12" id="KW-1185">Reference proteome</keyword>
<dbReference type="SUPFAM" id="SSF57667">
    <property type="entry name" value="beta-beta-alpha zinc fingers"/>
    <property type="match status" value="1"/>
</dbReference>
<keyword evidence="7" id="KW-0508">mRNA splicing</keyword>
<evidence type="ECO:0000313" key="11">
    <source>
        <dbReference type="EMBL" id="SCU78878.1"/>
    </source>
</evidence>
<protein>
    <submittedName>
        <fullName evidence="11">LANO_0A04324g1_1</fullName>
    </submittedName>
</protein>
<proteinExistence type="inferred from homology"/>
<dbReference type="Pfam" id="PF16835">
    <property type="entry name" value="SF3A2"/>
    <property type="match status" value="1"/>
</dbReference>
<name>A0A1G4IQU5_9SACH</name>
<evidence type="ECO:0000256" key="9">
    <source>
        <dbReference type="SAM" id="MobiDB-lite"/>
    </source>
</evidence>
<evidence type="ECO:0000256" key="6">
    <source>
        <dbReference type="ARBA" id="ARBA00022833"/>
    </source>
</evidence>
<evidence type="ECO:0000256" key="8">
    <source>
        <dbReference type="ARBA" id="ARBA00023242"/>
    </source>
</evidence>
<dbReference type="PANTHER" id="PTHR23205">
    <property type="entry name" value="SPLICING FACTOR 3A SUBUNIT 2"/>
    <property type="match status" value="1"/>
</dbReference>
<keyword evidence="6" id="KW-0862">Zinc</keyword>
<dbReference type="Pfam" id="PF12874">
    <property type="entry name" value="zf-met"/>
    <property type="match status" value="1"/>
</dbReference>
<dbReference type="InterPro" id="IPR031781">
    <property type="entry name" value="SF3A2_dom"/>
</dbReference>
<dbReference type="Proteomes" id="UP000189911">
    <property type="component" value="Chromosome A"/>
</dbReference>
<dbReference type="SMART" id="SM00451">
    <property type="entry name" value="ZnF_U1"/>
    <property type="match status" value="1"/>
</dbReference>
<keyword evidence="3" id="KW-0479">Metal-binding</keyword>
<organism evidence="11 12">
    <name type="scientific">Lachancea nothofagi CBS 11611</name>
    <dbReference type="NCBI Taxonomy" id="1266666"/>
    <lineage>
        <taxon>Eukaryota</taxon>
        <taxon>Fungi</taxon>
        <taxon>Dikarya</taxon>
        <taxon>Ascomycota</taxon>
        <taxon>Saccharomycotina</taxon>
        <taxon>Saccharomycetes</taxon>
        <taxon>Saccharomycetales</taxon>
        <taxon>Saccharomycetaceae</taxon>
        <taxon>Lachancea</taxon>
    </lineage>
</organism>
<dbReference type="Gene3D" id="2.60.40.2690">
    <property type="match status" value="1"/>
</dbReference>
<dbReference type="AlphaFoldDB" id="A0A1G4IQU5"/>
<dbReference type="OrthoDB" id="10250970at2759"/>
<dbReference type="InterPro" id="IPR013087">
    <property type="entry name" value="Znf_C2H2_type"/>
</dbReference>
<dbReference type="GO" id="GO:0071013">
    <property type="term" value="C:catalytic step 2 spliceosome"/>
    <property type="evidence" value="ECO:0007669"/>
    <property type="project" value="TreeGrafter"/>
</dbReference>
<keyword evidence="5" id="KW-0863">Zinc-finger</keyword>
<evidence type="ECO:0000256" key="1">
    <source>
        <dbReference type="ARBA" id="ARBA00008995"/>
    </source>
</evidence>
<evidence type="ECO:0000256" key="2">
    <source>
        <dbReference type="ARBA" id="ARBA00022664"/>
    </source>
</evidence>
<dbReference type="GO" id="GO:0071004">
    <property type="term" value="C:U2-type prespliceosome"/>
    <property type="evidence" value="ECO:0007669"/>
    <property type="project" value="TreeGrafter"/>
</dbReference>
<gene>
    <name evidence="11" type="ORF">LANO_0A04324G</name>
</gene>